<comment type="similarity">
    <text evidence="4">Belongs to the HINT family.</text>
</comment>
<dbReference type="Ensembl" id="ENSJJAT00000016941.1">
    <property type="protein sequence ID" value="ENSJJAP00000010482.1"/>
    <property type="gene ID" value="ENSJJAG00000014075.1"/>
</dbReference>
<dbReference type="PANTHER" id="PTHR12486:SF5">
    <property type="entry name" value="ADENOSINE 5'-MONOPHOSPHORAMIDASE HINT3"/>
    <property type="match status" value="1"/>
</dbReference>
<keyword evidence="6" id="KW-1185">Reference proteome</keyword>
<evidence type="ECO:0000256" key="4">
    <source>
        <dbReference type="ARBA" id="ARBA00025764"/>
    </source>
</evidence>
<dbReference type="SUPFAM" id="SSF54197">
    <property type="entry name" value="HIT-like"/>
    <property type="match status" value="1"/>
</dbReference>
<organism evidence="5 6">
    <name type="scientific">Jaculus jaculus</name>
    <name type="common">Lesser Egyptian jerboa</name>
    <dbReference type="NCBI Taxonomy" id="51337"/>
    <lineage>
        <taxon>Eukaryota</taxon>
        <taxon>Metazoa</taxon>
        <taxon>Chordata</taxon>
        <taxon>Craniata</taxon>
        <taxon>Vertebrata</taxon>
        <taxon>Euteleostomi</taxon>
        <taxon>Mammalia</taxon>
        <taxon>Eutheria</taxon>
        <taxon>Euarchontoglires</taxon>
        <taxon>Glires</taxon>
        <taxon>Rodentia</taxon>
        <taxon>Myomorpha</taxon>
        <taxon>Dipodoidea</taxon>
        <taxon>Dipodidae</taxon>
        <taxon>Dipodinae</taxon>
        <taxon>Jaculus</taxon>
    </lineage>
</organism>
<protein>
    <recommendedName>
        <fullName evidence="7">Histidine triad nucleotide binding protein 3</fullName>
    </recommendedName>
</protein>
<evidence type="ECO:0000313" key="5">
    <source>
        <dbReference type="Ensembl" id="ENSJJAP00000010482.1"/>
    </source>
</evidence>
<evidence type="ECO:0000256" key="1">
    <source>
        <dbReference type="ARBA" id="ARBA00022741"/>
    </source>
</evidence>
<dbReference type="GO" id="GO:0016787">
    <property type="term" value="F:hydrolase activity"/>
    <property type="evidence" value="ECO:0007669"/>
    <property type="project" value="UniProtKB-KW"/>
</dbReference>
<accession>A0A8C5KGF2</accession>
<dbReference type="PANTHER" id="PTHR12486">
    <property type="entry name" value="APRATAXIN-RELATED"/>
    <property type="match status" value="1"/>
</dbReference>
<keyword evidence="2" id="KW-0378">Hydrolase</keyword>
<evidence type="ECO:0000313" key="6">
    <source>
        <dbReference type="Proteomes" id="UP000694385"/>
    </source>
</evidence>
<reference evidence="5" key="2">
    <citation type="submission" date="2025-09" db="UniProtKB">
        <authorList>
            <consortium name="Ensembl"/>
        </authorList>
    </citation>
    <scope>IDENTIFICATION</scope>
</reference>
<comment type="catalytic activity">
    <reaction evidence="3">
        <text>adenosine 5'-phosphoramidate + H2O = NH4(+) + AMP</text>
        <dbReference type="Rhea" id="RHEA:67916"/>
        <dbReference type="ChEBI" id="CHEBI:15377"/>
        <dbReference type="ChEBI" id="CHEBI:28938"/>
        <dbReference type="ChEBI" id="CHEBI:57890"/>
        <dbReference type="ChEBI" id="CHEBI:456215"/>
    </reaction>
</comment>
<dbReference type="GeneTree" id="ENSGT00510000047616"/>
<proteinExistence type="inferred from homology"/>
<dbReference type="GO" id="GO:0000166">
    <property type="term" value="F:nucleotide binding"/>
    <property type="evidence" value="ECO:0007669"/>
    <property type="project" value="UniProtKB-KW"/>
</dbReference>
<evidence type="ECO:0008006" key="7">
    <source>
        <dbReference type="Google" id="ProtNLM"/>
    </source>
</evidence>
<reference evidence="5" key="1">
    <citation type="submission" date="2025-08" db="UniProtKB">
        <authorList>
            <consortium name="Ensembl"/>
        </authorList>
    </citation>
    <scope>IDENTIFICATION</scope>
</reference>
<gene>
    <name evidence="5" type="primary">Hint3</name>
</gene>
<sequence length="73" mass="8530">MVAVGKTILERNNFTDFTDVRMGFHMPPFCSIYHLHLHVMAPVKQIGFLSKLIYRADSYWFITVDSLLAKLRK</sequence>
<dbReference type="OMA" id="ADSYWFI"/>
<keyword evidence="1" id="KW-0547">Nucleotide-binding</keyword>
<dbReference type="AlphaFoldDB" id="A0A8C5KGF2"/>
<dbReference type="Gene3D" id="3.30.428.10">
    <property type="entry name" value="HIT-like"/>
    <property type="match status" value="1"/>
</dbReference>
<evidence type="ECO:0000256" key="3">
    <source>
        <dbReference type="ARBA" id="ARBA00024472"/>
    </source>
</evidence>
<dbReference type="Pfam" id="PF11969">
    <property type="entry name" value="DcpS_C"/>
    <property type="match status" value="1"/>
</dbReference>
<dbReference type="InterPro" id="IPR036265">
    <property type="entry name" value="HIT-like_sf"/>
</dbReference>
<dbReference type="Proteomes" id="UP000694385">
    <property type="component" value="Unassembled WGS sequence"/>
</dbReference>
<evidence type="ECO:0000256" key="2">
    <source>
        <dbReference type="ARBA" id="ARBA00022801"/>
    </source>
</evidence>
<name>A0A8C5KGF2_JACJA</name>